<evidence type="ECO:0000313" key="3">
    <source>
        <dbReference type="EMBL" id="GIE02155.1"/>
    </source>
</evidence>
<feature type="compositionally biased region" description="Basic and acidic residues" evidence="1">
    <location>
        <begin position="1"/>
        <end position="20"/>
    </location>
</feature>
<evidence type="ECO:0000313" key="4">
    <source>
        <dbReference type="Proteomes" id="UP000637628"/>
    </source>
</evidence>
<dbReference type="RefSeq" id="WP_203727924.1">
    <property type="nucleotide sequence ID" value="NZ_BOML01000030.1"/>
</dbReference>
<keyword evidence="4" id="KW-1185">Reference proteome</keyword>
<keyword evidence="2" id="KW-0472">Membrane</keyword>
<protein>
    <submittedName>
        <fullName evidence="3">Uncharacterized protein</fullName>
    </submittedName>
</protein>
<reference evidence="3 4" key="1">
    <citation type="submission" date="2021-01" db="EMBL/GenBank/DDBJ databases">
        <title>Whole genome shotgun sequence of Actinoplanes durhamensis NBRC 14914.</title>
        <authorList>
            <person name="Komaki H."/>
            <person name="Tamura T."/>
        </authorList>
    </citation>
    <scope>NUCLEOTIDE SEQUENCE [LARGE SCALE GENOMIC DNA]</scope>
    <source>
        <strain evidence="3 4">NBRC 14914</strain>
    </source>
</reference>
<name>A0ABQ3YXA1_9ACTN</name>
<feature type="region of interest" description="Disordered" evidence="1">
    <location>
        <begin position="1"/>
        <end position="35"/>
    </location>
</feature>
<organism evidence="3 4">
    <name type="scientific">Paractinoplanes durhamensis</name>
    <dbReference type="NCBI Taxonomy" id="113563"/>
    <lineage>
        <taxon>Bacteria</taxon>
        <taxon>Bacillati</taxon>
        <taxon>Actinomycetota</taxon>
        <taxon>Actinomycetes</taxon>
        <taxon>Micromonosporales</taxon>
        <taxon>Micromonosporaceae</taxon>
        <taxon>Paractinoplanes</taxon>
    </lineage>
</organism>
<feature type="transmembrane region" description="Helical" evidence="2">
    <location>
        <begin position="45"/>
        <end position="65"/>
    </location>
</feature>
<accession>A0ABQ3YXA1</accession>
<dbReference type="EMBL" id="BOML01000030">
    <property type="protein sequence ID" value="GIE02155.1"/>
    <property type="molecule type" value="Genomic_DNA"/>
</dbReference>
<keyword evidence="2" id="KW-1133">Transmembrane helix</keyword>
<evidence type="ECO:0000256" key="2">
    <source>
        <dbReference type="SAM" id="Phobius"/>
    </source>
</evidence>
<sequence length="158" mass="16427">MSKNRDHVDELLHAAGERWRATQPAPPEPDPGRWPATTARTRARWIPIAAAAAVAVAVSAASVMLRPSGPDVPPAGVAEQGPPAAATPPAEPSIAEGVEAAIPIADQLLTDPTTGVYGIDTGTGHVQMVMLTPELYERLANAGAAQLLDLDPWLRPVA</sequence>
<keyword evidence="2" id="KW-0812">Transmembrane</keyword>
<evidence type="ECO:0000256" key="1">
    <source>
        <dbReference type="SAM" id="MobiDB-lite"/>
    </source>
</evidence>
<feature type="region of interest" description="Disordered" evidence="1">
    <location>
        <begin position="65"/>
        <end position="91"/>
    </location>
</feature>
<comment type="caution">
    <text evidence="3">The sequence shown here is derived from an EMBL/GenBank/DDBJ whole genome shotgun (WGS) entry which is preliminary data.</text>
</comment>
<gene>
    <name evidence="3" type="ORF">Adu01nite_35050</name>
</gene>
<dbReference type="Proteomes" id="UP000637628">
    <property type="component" value="Unassembled WGS sequence"/>
</dbReference>
<proteinExistence type="predicted"/>